<dbReference type="RefSeq" id="WP_044246721.1">
    <property type="nucleotide sequence ID" value="NZ_ASRX01000051.1"/>
</dbReference>
<dbReference type="SMART" id="SM00065">
    <property type="entry name" value="GAF"/>
    <property type="match status" value="1"/>
</dbReference>
<dbReference type="OrthoDB" id="5521237at2"/>
<dbReference type="SUPFAM" id="SSF55781">
    <property type="entry name" value="GAF domain-like"/>
    <property type="match status" value="1"/>
</dbReference>
<dbReference type="SUPFAM" id="SSF52540">
    <property type="entry name" value="P-loop containing nucleoside triphosphate hydrolases"/>
    <property type="match status" value="1"/>
</dbReference>
<dbReference type="Gene3D" id="3.40.50.300">
    <property type="entry name" value="P-loop containing nucleotide triphosphate hydrolases"/>
    <property type="match status" value="1"/>
</dbReference>
<dbReference type="Pfam" id="PF13191">
    <property type="entry name" value="AAA_16"/>
    <property type="match status" value="1"/>
</dbReference>
<dbReference type="Gene3D" id="3.30.450.40">
    <property type="match status" value="1"/>
</dbReference>
<keyword evidence="3" id="KW-0418">Kinase</keyword>
<comment type="caution">
    <text evidence="3">The sequence shown here is derived from an EMBL/GenBank/DDBJ whole genome shotgun (WGS) entry which is preliminary data.</text>
</comment>
<accession>A0A017T1J0</accession>
<dbReference type="Proteomes" id="UP000019678">
    <property type="component" value="Unassembled WGS sequence"/>
</dbReference>
<dbReference type="PANTHER" id="PTHR43642">
    <property type="entry name" value="HYBRID SIGNAL TRANSDUCTION HISTIDINE KINASE G"/>
    <property type="match status" value="1"/>
</dbReference>
<dbReference type="InterPro" id="IPR003018">
    <property type="entry name" value="GAF"/>
</dbReference>
<keyword evidence="3" id="KW-0808">Transferase</keyword>
<dbReference type="SMART" id="SM00220">
    <property type="entry name" value="S_TKc"/>
    <property type="match status" value="1"/>
</dbReference>
<protein>
    <submittedName>
        <fullName evidence="3">Serine/threonine kinase with two-component sensor domain protein</fullName>
    </submittedName>
</protein>
<dbReference type="InterPro" id="IPR000719">
    <property type="entry name" value="Prot_kinase_dom"/>
</dbReference>
<evidence type="ECO:0000313" key="4">
    <source>
        <dbReference type="Proteomes" id="UP000019678"/>
    </source>
</evidence>
<feature type="coiled-coil region" evidence="1">
    <location>
        <begin position="1358"/>
        <end position="1392"/>
    </location>
</feature>
<dbReference type="InterPro" id="IPR011009">
    <property type="entry name" value="Kinase-like_dom_sf"/>
</dbReference>
<dbReference type="PROSITE" id="PS50011">
    <property type="entry name" value="PROTEIN_KINASE_DOM"/>
    <property type="match status" value="1"/>
</dbReference>
<dbReference type="STRING" id="1192034.CAP_6177"/>
<evidence type="ECO:0000256" key="1">
    <source>
        <dbReference type="SAM" id="Coils"/>
    </source>
</evidence>
<dbReference type="EMBL" id="ASRX01000051">
    <property type="protein sequence ID" value="EYF03063.1"/>
    <property type="molecule type" value="Genomic_DNA"/>
</dbReference>
<gene>
    <name evidence="3" type="ORF">CAP_6177</name>
</gene>
<dbReference type="GO" id="GO:0005524">
    <property type="term" value="F:ATP binding"/>
    <property type="evidence" value="ECO:0007669"/>
    <property type="project" value="InterPro"/>
</dbReference>
<name>A0A017T1J0_9BACT</name>
<dbReference type="Gene3D" id="1.10.510.10">
    <property type="entry name" value="Transferase(Phosphotransferase) domain 1"/>
    <property type="match status" value="1"/>
</dbReference>
<keyword evidence="4" id="KW-1185">Reference proteome</keyword>
<evidence type="ECO:0000259" key="2">
    <source>
        <dbReference type="PROSITE" id="PS50011"/>
    </source>
</evidence>
<dbReference type="eggNOG" id="COG3899">
    <property type="taxonomic scope" value="Bacteria"/>
</dbReference>
<dbReference type="SUPFAM" id="SSF56112">
    <property type="entry name" value="Protein kinase-like (PK-like)"/>
    <property type="match status" value="1"/>
</dbReference>
<dbReference type="InterPro" id="IPR027417">
    <property type="entry name" value="P-loop_NTPase"/>
</dbReference>
<reference evidence="3 4" key="1">
    <citation type="submission" date="2013-05" db="EMBL/GenBank/DDBJ databases">
        <title>Genome assembly of Chondromyces apiculatus DSM 436.</title>
        <authorList>
            <person name="Sharma G."/>
            <person name="Khatri I."/>
            <person name="Kaur C."/>
            <person name="Mayilraj S."/>
            <person name="Subramanian S."/>
        </authorList>
    </citation>
    <scope>NUCLEOTIDE SEQUENCE [LARGE SCALE GENOMIC DNA]</scope>
    <source>
        <strain evidence="3 4">DSM 436</strain>
    </source>
</reference>
<sequence>MDLRRFLEQAIQLSSALSRIHQAGSLHLDIRPANVFVNPESGAVDLQGGLASSAGELEPGEEPKILPASLPYLAPERTGRVEQAADQRTDLYSLGVTLYEMYSGKRPFEADDAPEWVHCHIARAPTSLLEAVPEAPRILWEILSKLLAKAPEDRYQTALGLATDLQTCLSRLDRLGNIEPFELRTADLSDKLQIPAKLYGRERERAILLEAFERVIGTGAAELVLVAGYSGIGKTSLVREVQAPIVRERGNFISGKFEQLQRDVPYRTISQSFGELVRQLLTESPESLSAWKRRILEALGQNGRLITDIVPQLAVIIGEQPPVPSLPLAEAQTRFLRVFQAFIGAVARRKHPLVLFVDDLQWADPASLRLLRHLISTPEARHLLVIGAYRDNEVTPSHPLIEALEGIRSAGANISTIFLGPLQHEHVMSLLMDALHCDELYAAPLTGLLAQKTGGNPFFVGQFLADLYRKKLIRVDPAHNAWRYDIEEIEAQELTENVVDLVLSRLKRLGPDTQRVLTLAACIGSRVEADILASMHGQSPQKTHADLGPAIREGLIVRRASTYKFLHDRVQQAAYLLIPKDKRAETHLRVGRLLLVQTPEAALEARLFEITNQLNIGAALITDADERRRVASMNLRAGRKAKVSGAYGSAVTYFTAGCVLIGGTDWTEDNDALGFALHLDLADASFLNGDFEQARNLSIMLLARARTPLDKAAVYRVQMQIHTTHAEHERCIDTGLECLALLELNISRKPTNEELIAELTELQSTFRERSPEDLVKQPRMTEPEKIVLMNVMAVMYASAYYTDPNLSDMLVCKMSQLSLAYGNTEASGMGYASVGKAFCVRLGAYEDGDRMGRVGFELTDVMNAATYKPEVANMVGTAIVVWTRHLQAAIEYARIGVQAANDIGSTTWGSFNHVQLCFDLLVRGDVLDEVLKTCVAALDYMNKAKLGFTADVVTSFLRFVQAMRGTTDGLASLDGEGFETQAFEAHIEKDSFPTVRLFYYTMKMQACFLADAQEEAVQAAADAERNAAGGEGTLLLAEYHYHAALARAAHFQAMTPALQAETRGKLADHLERLRQWAKNCPENFSGKQSLIAAELARLEGRTLEAASFYDQAIGSFRQNRFIHQEALASELAARFYIGNNYTGLPGLYLREAVSAYSRWGASAKVRHLEQQYALVLDQEQRRATSHGVMKMAAEAVDAQTAVKVSRALSGDMTPAEMMGSLMRLVIEHEGADRCCLLLLSGDGLRLVAEGIVGREGINIRVFERGAAPAATRIPMAIINYVQRTRERVLISNLAERNAFGADEYLTREQPKSVLCLPLMKSPGEVGGMLYLENRLVHGAFILRRLSILEFLASLSLQNTVLRDDLAQESTKRKQAEEALQRNEKLLRELVEST</sequence>
<dbReference type="eggNOG" id="COG0515">
    <property type="taxonomic scope" value="Bacteria"/>
</dbReference>
<keyword evidence="1" id="KW-0175">Coiled coil</keyword>
<dbReference type="InterPro" id="IPR053159">
    <property type="entry name" value="Hybrid_Histidine_Kinase"/>
</dbReference>
<dbReference type="InterPro" id="IPR029016">
    <property type="entry name" value="GAF-like_dom_sf"/>
</dbReference>
<dbReference type="PANTHER" id="PTHR43642:SF1">
    <property type="entry name" value="HYBRID SIGNAL TRANSDUCTION HISTIDINE KINASE G"/>
    <property type="match status" value="1"/>
</dbReference>
<dbReference type="GO" id="GO:0004672">
    <property type="term" value="F:protein kinase activity"/>
    <property type="evidence" value="ECO:0007669"/>
    <property type="project" value="InterPro"/>
</dbReference>
<dbReference type="Pfam" id="PF00069">
    <property type="entry name" value="Pkinase"/>
    <property type="match status" value="1"/>
</dbReference>
<proteinExistence type="predicted"/>
<organism evidence="3 4">
    <name type="scientific">Chondromyces apiculatus DSM 436</name>
    <dbReference type="NCBI Taxonomy" id="1192034"/>
    <lineage>
        <taxon>Bacteria</taxon>
        <taxon>Pseudomonadati</taxon>
        <taxon>Myxococcota</taxon>
        <taxon>Polyangia</taxon>
        <taxon>Polyangiales</taxon>
        <taxon>Polyangiaceae</taxon>
        <taxon>Chondromyces</taxon>
    </lineage>
</organism>
<feature type="domain" description="Protein kinase" evidence="2">
    <location>
        <begin position="1"/>
        <end position="169"/>
    </location>
</feature>
<dbReference type="InterPro" id="IPR041664">
    <property type="entry name" value="AAA_16"/>
</dbReference>
<dbReference type="Pfam" id="PF01590">
    <property type="entry name" value="GAF"/>
    <property type="match status" value="1"/>
</dbReference>
<dbReference type="eggNOG" id="COG2203">
    <property type="taxonomic scope" value="Bacteria"/>
</dbReference>
<evidence type="ECO:0000313" key="3">
    <source>
        <dbReference type="EMBL" id="EYF03063.1"/>
    </source>
</evidence>